<dbReference type="GeneID" id="5470914"/>
<accession>A7K883</accession>
<dbReference type="EMBL" id="EF101928">
    <property type="protein sequence ID" value="ABT16257.1"/>
    <property type="molecule type" value="Genomic_DNA"/>
</dbReference>
<protein>
    <submittedName>
        <fullName evidence="1">Uncharacterized protein z123R</fullName>
    </submittedName>
</protein>
<evidence type="ECO:0000313" key="1">
    <source>
        <dbReference type="EMBL" id="ABT16257.1"/>
    </source>
</evidence>
<dbReference type="Proteomes" id="UP000202420">
    <property type="component" value="Segment"/>
</dbReference>
<keyword evidence="2" id="KW-1185">Reference proteome</keyword>
<name>A7K883_9PHYC</name>
<reference evidence="1 2" key="1">
    <citation type="submission" date="2006-09" db="EMBL/GenBank/DDBJ databases">
        <title>Sequence and annotation of the 288-kb ATCV-1 virus that infects an endosymbiotic Chlorella strain of the heliozoon Acanthocystis turfacea.</title>
        <authorList>
            <person name="Fitzgerald L.A."/>
            <person name="Graves M.V."/>
            <person name="Li X."/>
            <person name="Pfitzner A.J.P."/>
            <person name="Hartigan J."/>
            <person name="Van Etten J.L."/>
        </authorList>
    </citation>
    <scope>NUCLEOTIDE SEQUENCE [LARGE SCALE GENOMIC DNA]</scope>
    <source>
        <strain evidence="1 2">ATCV-1</strain>
    </source>
</reference>
<dbReference type="RefSeq" id="YP_001426604.1">
    <property type="nucleotide sequence ID" value="NC_008724.1"/>
</dbReference>
<gene>
    <name evidence="1" type="primary">z123R</name>
    <name evidence="1" type="ORF">ATCV1_z123R</name>
</gene>
<proteinExistence type="predicted"/>
<evidence type="ECO:0000313" key="2">
    <source>
        <dbReference type="Proteomes" id="UP000202420"/>
    </source>
</evidence>
<organism evidence="1 2">
    <name type="scientific">Chlorovirus heliozoae</name>
    <dbReference type="NCBI Taxonomy" id="322019"/>
    <lineage>
        <taxon>Viruses</taxon>
        <taxon>Varidnaviria</taxon>
        <taxon>Bamfordvirae</taxon>
        <taxon>Nucleocytoviricota</taxon>
        <taxon>Megaviricetes</taxon>
        <taxon>Algavirales</taxon>
        <taxon>Phycodnaviridae</taxon>
        <taxon>Chlorovirus</taxon>
    </lineage>
</organism>
<dbReference type="KEGG" id="vg:5470914"/>
<sequence>MAGGMVTAFMGACRSSSMQTMWHTSMTTTSCPPLSTRICCESSSRRRASGPTASGTSLTKVGTVLARTTASLWVAFPTQSRVPGHTSLTRLATSWTAISQSWQDPSGMPASAIPRGVQSQTANCARFSSRAPRMSRSGSITSGTVLGLQGCR</sequence>